<dbReference type="Gene3D" id="3.20.20.80">
    <property type="entry name" value="Glycosidases"/>
    <property type="match status" value="1"/>
</dbReference>
<dbReference type="InterPro" id="IPR011583">
    <property type="entry name" value="Chitinase_II/V-like_cat"/>
</dbReference>
<dbReference type="InterPro" id="IPR050314">
    <property type="entry name" value="Glycosyl_Hydrlase_18"/>
</dbReference>
<dbReference type="Pfam" id="PF00704">
    <property type="entry name" value="Glyco_hydro_18"/>
    <property type="match status" value="1"/>
</dbReference>
<dbReference type="InterPro" id="IPR001223">
    <property type="entry name" value="Glyco_hydro18_cat"/>
</dbReference>
<evidence type="ECO:0000259" key="2">
    <source>
        <dbReference type="PROSITE" id="PS51910"/>
    </source>
</evidence>
<dbReference type="AlphaFoldDB" id="A0A423UB26"/>
<dbReference type="STRING" id="6689.A0A423UB26"/>
<dbReference type="GO" id="GO:0006032">
    <property type="term" value="P:chitin catabolic process"/>
    <property type="evidence" value="ECO:0007669"/>
    <property type="project" value="TreeGrafter"/>
</dbReference>
<dbReference type="SUPFAM" id="SSF54556">
    <property type="entry name" value="Chitinase insertion domain"/>
    <property type="match status" value="1"/>
</dbReference>
<accession>A0A423UB26</accession>
<dbReference type="InterPro" id="IPR029070">
    <property type="entry name" value="Chitinase_insertion_sf"/>
</dbReference>
<evidence type="ECO:0000313" key="3">
    <source>
        <dbReference type="EMBL" id="ROT85883.1"/>
    </source>
</evidence>
<keyword evidence="4" id="KW-1185">Reference proteome</keyword>
<dbReference type="GO" id="GO:0004568">
    <property type="term" value="F:chitinase activity"/>
    <property type="evidence" value="ECO:0007669"/>
    <property type="project" value="TreeGrafter"/>
</dbReference>
<dbReference type="PANTHER" id="PTHR11177">
    <property type="entry name" value="CHITINASE"/>
    <property type="match status" value="1"/>
</dbReference>
<dbReference type="Gene3D" id="3.10.50.10">
    <property type="match status" value="1"/>
</dbReference>
<dbReference type="GO" id="GO:0005975">
    <property type="term" value="P:carbohydrate metabolic process"/>
    <property type="evidence" value="ECO:0007669"/>
    <property type="project" value="InterPro"/>
</dbReference>
<name>A0A423UB26_PENVA</name>
<dbReference type="SMART" id="SM00636">
    <property type="entry name" value="Glyco_18"/>
    <property type="match status" value="1"/>
</dbReference>
<dbReference type="OrthoDB" id="73875at2759"/>
<evidence type="ECO:0000256" key="1">
    <source>
        <dbReference type="ARBA" id="ARBA00023157"/>
    </source>
</evidence>
<keyword evidence="1" id="KW-1015">Disulfide bond</keyword>
<protein>
    <submittedName>
        <fullName evidence="3">Chitinase</fullName>
    </submittedName>
</protein>
<dbReference type="InterPro" id="IPR017853">
    <property type="entry name" value="GH"/>
</dbReference>
<dbReference type="PROSITE" id="PS51910">
    <property type="entry name" value="GH18_2"/>
    <property type="match status" value="1"/>
</dbReference>
<organism evidence="3 4">
    <name type="scientific">Penaeus vannamei</name>
    <name type="common">Whiteleg shrimp</name>
    <name type="synonym">Litopenaeus vannamei</name>
    <dbReference type="NCBI Taxonomy" id="6689"/>
    <lineage>
        <taxon>Eukaryota</taxon>
        <taxon>Metazoa</taxon>
        <taxon>Ecdysozoa</taxon>
        <taxon>Arthropoda</taxon>
        <taxon>Crustacea</taxon>
        <taxon>Multicrustacea</taxon>
        <taxon>Malacostraca</taxon>
        <taxon>Eumalacostraca</taxon>
        <taxon>Eucarida</taxon>
        <taxon>Decapoda</taxon>
        <taxon>Dendrobranchiata</taxon>
        <taxon>Penaeoidea</taxon>
        <taxon>Penaeidae</taxon>
        <taxon>Penaeus</taxon>
    </lineage>
</organism>
<dbReference type="FunFam" id="3.10.50.10:FF:000001">
    <property type="entry name" value="Chitinase 3-like 1"/>
    <property type="match status" value="1"/>
</dbReference>
<gene>
    <name evidence="3" type="ORF">C7M84_004438</name>
</gene>
<reference evidence="3 4" key="1">
    <citation type="submission" date="2018-04" db="EMBL/GenBank/DDBJ databases">
        <authorList>
            <person name="Zhang X."/>
            <person name="Yuan J."/>
            <person name="Li F."/>
            <person name="Xiang J."/>
        </authorList>
    </citation>
    <scope>NUCLEOTIDE SEQUENCE [LARGE SCALE GENOMIC DNA]</scope>
    <source>
        <tissue evidence="3">Muscle</tissue>
    </source>
</reference>
<sequence>MSAILLEATPQSSLYQRIYYLSSLPSEDVTARHVLGLQNVLDKKYSATCGTCRLESRAAMTSSRNVVCYYGSWGHYREGPAAYSLDDIPVDKCTHLVYAFATLDARDFVAKQHDRWLDEDLNNYRKFVQLKARNPSLKVLLALGGWNDSQGPKYSQLVSDPGRRRRFVSQVVQLLLNYGFDGLDLDSRKRSLKISKVGSSRASVGFTAWLRDLRSAFNPHGLLLTAAVSAGKGTIDGGYDVPQVASLLDMINLMAYDFHGSWEGRVAHHAPLYADPGQSPELCADFAVNYWIQKGAPPHKLILGVPAYGRSWTLAGSASSPGAAAAGAGPEGQFTRESGNLSFFECCLAEKEGWTKRRTRAGPYLTKGNQWVGYDDVQSVVEKAQYARSKGLGGVMVWDVTTDDFKNLGGEGKSPLVTAMYRTLHGF</sequence>
<dbReference type="Proteomes" id="UP000283509">
    <property type="component" value="Unassembled WGS sequence"/>
</dbReference>
<evidence type="ECO:0000313" key="4">
    <source>
        <dbReference type="Proteomes" id="UP000283509"/>
    </source>
</evidence>
<dbReference type="PANTHER" id="PTHR11177:SF360">
    <property type="entry name" value="CHITINASE 4-RELATED"/>
    <property type="match status" value="1"/>
</dbReference>
<dbReference type="SUPFAM" id="SSF51445">
    <property type="entry name" value="(Trans)glycosidases"/>
    <property type="match status" value="1"/>
</dbReference>
<dbReference type="EMBL" id="QCYY01000159">
    <property type="protein sequence ID" value="ROT85883.1"/>
    <property type="molecule type" value="Genomic_DNA"/>
</dbReference>
<dbReference type="GO" id="GO:0008061">
    <property type="term" value="F:chitin binding"/>
    <property type="evidence" value="ECO:0007669"/>
    <property type="project" value="InterPro"/>
</dbReference>
<feature type="domain" description="GH18" evidence="2">
    <location>
        <begin position="64"/>
        <end position="427"/>
    </location>
</feature>
<proteinExistence type="predicted"/>
<reference evidence="3 4" key="2">
    <citation type="submission" date="2019-01" db="EMBL/GenBank/DDBJ databases">
        <title>The decoding of complex shrimp genome reveals the adaptation for benthos swimmer, frequently molting mechanism and breeding impact on genome.</title>
        <authorList>
            <person name="Sun Y."/>
            <person name="Gao Y."/>
            <person name="Yu Y."/>
        </authorList>
    </citation>
    <scope>NUCLEOTIDE SEQUENCE [LARGE SCALE GENOMIC DNA]</scope>
    <source>
        <tissue evidence="3">Muscle</tissue>
    </source>
</reference>
<dbReference type="GO" id="GO:0005576">
    <property type="term" value="C:extracellular region"/>
    <property type="evidence" value="ECO:0007669"/>
    <property type="project" value="TreeGrafter"/>
</dbReference>
<comment type="caution">
    <text evidence="3">The sequence shown here is derived from an EMBL/GenBank/DDBJ whole genome shotgun (WGS) entry which is preliminary data.</text>
</comment>